<sequence>MLARCEQGITDLLRPTLNEVGISLEQWRVIGTLRQVEYMSMTTLSELSAVPASSLTRHVDQLIDMGAALRQVDPADRRKVVVALTKQGWRFEDKCAEAEAENLAKAMTPSGNTAKNLAELIDFVGEAVADQRRSP</sequence>
<dbReference type="Pfam" id="PF01047">
    <property type="entry name" value="MarR"/>
    <property type="match status" value="1"/>
</dbReference>
<accession>A0A7I7RQ07</accession>
<evidence type="ECO:0000313" key="6">
    <source>
        <dbReference type="Proteomes" id="UP000467428"/>
    </source>
</evidence>
<dbReference type="PROSITE" id="PS50995">
    <property type="entry name" value="HTH_MARR_2"/>
    <property type="match status" value="1"/>
</dbReference>
<geneLocation type="plasmid" evidence="5">
    <name>pJCM18538</name>
</geneLocation>
<evidence type="ECO:0000256" key="2">
    <source>
        <dbReference type="ARBA" id="ARBA00023125"/>
    </source>
</evidence>
<evidence type="ECO:0000256" key="1">
    <source>
        <dbReference type="ARBA" id="ARBA00023015"/>
    </source>
</evidence>
<evidence type="ECO:0000313" key="5">
    <source>
        <dbReference type="EMBL" id="BBY46664.1"/>
    </source>
</evidence>
<dbReference type="InterPro" id="IPR036388">
    <property type="entry name" value="WH-like_DNA-bd_sf"/>
</dbReference>
<dbReference type="GO" id="GO:0003700">
    <property type="term" value="F:DNA-binding transcription factor activity"/>
    <property type="evidence" value="ECO:0007669"/>
    <property type="project" value="InterPro"/>
</dbReference>
<dbReference type="PANTHER" id="PTHR42756">
    <property type="entry name" value="TRANSCRIPTIONAL REGULATOR, MARR"/>
    <property type="match status" value="1"/>
</dbReference>
<dbReference type="GO" id="GO:0003677">
    <property type="term" value="F:DNA binding"/>
    <property type="evidence" value="ECO:0007669"/>
    <property type="project" value="UniProtKB-KW"/>
</dbReference>
<protein>
    <recommendedName>
        <fullName evidence="4">HTH marR-type domain-containing protein</fullName>
    </recommendedName>
</protein>
<keyword evidence="6" id="KW-1185">Reference proteome</keyword>
<gene>
    <name evidence="5" type="ORF">MARA_00940</name>
</gene>
<dbReference type="InterPro" id="IPR000835">
    <property type="entry name" value="HTH_MarR-typ"/>
</dbReference>
<name>A0A7I7RQ07_9MYCO</name>
<keyword evidence="5" id="KW-0614">Plasmid</keyword>
<dbReference type="SMART" id="SM00347">
    <property type="entry name" value="HTH_MARR"/>
    <property type="match status" value="1"/>
</dbReference>
<dbReference type="InterPro" id="IPR036390">
    <property type="entry name" value="WH_DNA-bd_sf"/>
</dbReference>
<dbReference type="AlphaFoldDB" id="A0A7I7RQ07"/>
<dbReference type="KEGG" id="marz:MARA_00940"/>
<evidence type="ECO:0000256" key="3">
    <source>
        <dbReference type="ARBA" id="ARBA00023163"/>
    </source>
</evidence>
<dbReference type="EMBL" id="AP022592">
    <property type="protein sequence ID" value="BBY46664.1"/>
    <property type="molecule type" value="Genomic_DNA"/>
</dbReference>
<keyword evidence="1" id="KW-0805">Transcription regulation</keyword>
<evidence type="ECO:0000259" key="4">
    <source>
        <dbReference type="PROSITE" id="PS50995"/>
    </source>
</evidence>
<dbReference type="Proteomes" id="UP000467428">
    <property type="component" value="Plasmid pJCM18538"/>
</dbReference>
<dbReference type="SUPFAM" id="SSF46785">
    <property type="entry name" value="Winged helix' DNA-binding domain"/>
    <property type="match status" value="1"/>
</dbReference>
<reference evidence="5 6" key="1">
    <citation type="journal article" date="2019" name="Emerg. Microbes Infect.">
        <title>Comprehensive subspecies identification of 175 nontuberculous mycobacteria species based on 7547 genomic profiles.</title>
        <authorList>
            <person name="Matsumoto Y."/>
            <person name="Kinjo T."/>
            <person name="Motooka D."/>
            <person name="Nabeya D."/>
            <person name="Jung N."/>
            <person name="Uechi K."/>
            <person name="Horii T."/>
            <person name="Iida T."/>
            <person name="Fujita J."/>
            <person name="Nakamura S."/>
        </authorList>
    </citation>
    <scope>NUCLEOTIDE SEQUENCE [LARGE SCALE GENOMIC DNA]</scope>
    <source>
        <strain evidence="5 6">JCM 18538</strain>
        <plasmid evidence="5">pJCM18538</plasmid>
    </source>
</reference>
<dbReference type="PANTHER" id="PTHR42756:SF1">
    <property type="entry name" value="TRANSCRIPTIONAL REPRESSOR OF EMRAB OPERON"/>
    <property type="match status" value="1"/>
</dbReference>
<feature type="domain" description="HTH marR-type" evidence="4">
    <location>
        <begin position="1"/>
        <end position="129"/>
    </location>
</feature>
<dbReference type="Gene3D" id="1.10.10.10">
    <property type="entry name" value="Winged helix-like DNA-binding domain superfamily/Winged helix DNA-binding domain"/>
    <property type="match status" value="1"/>
</dbReference>
<organism evidence="5 6">
    <name type="scientific">Mycolicibacterium arabiense</name>
    <dbReference type="NCBI Taxonomy" id="1286181"/>
    <lineage>
        <taxon>Bacteria</taxon>
        <taxon>Bacillati</taxon>
        <taxon>Actinomycetota</taxon>
        <taxon>Actinomycetes</taxon>
        <taxon>Mycobacteriales</taxon>
        <taxon>Mycobacteriaceae</taxon>
        <taxon>Mycolicibacterium</taxon>
    </lineage>
</organism>
<keyword evidence="2" id="KW-0238">DNA-binding</keyword>
<proteinExistence type="predicted"/>
<keyword evidence="3" id="KW-0804">Transcription</keyword>